<feature type="domain" description="Molybdenum cofactor biosynthesis protein A-like twitch" evidence="3">
    <location>
        <begin position="76"/>
        <end position="181"/>
    </location>
</feature>
<sequence>MDAHNRHHTYLRISLTERDSTIGAIVCAQWRGQDQVDGRRTERQEGLVGYRSIAARACTAWLEADWHDVQRLDKPITVRFIEYMPFSGNSWQATSLVPYKVLLQRIQAAFGPLERVQDDKNDTSKHWKVPGHRGKLGFITSMTDNFCGTCNRLRITADGNLKVCLFGNKEISLRDAMRHGILPSSSADFATSASHSKSPESATDEQLLDIINAALYKKHRKHAGLPSPDDIAKSDNRSMIRIAAKHSAHNASVTSFSSGARPSGARALLIWTPGAPLTTPSRGTAGLLTKALPEDL</sequence>
<dbReference type="Proteomes" id="UP000054845">
    <property type="component" value="Unassembled WGS sequence"/>
</dbReference>
<dbReference type="STRING" id="401625.A0A0P1BJC1"/>
<dbReference type="PANTHER" id="PTHR22960">
    <property type="entry name" value="MOLYBDOPTERIN COFACTOR SYNTHESIS PROTEIN A"/>
    <property type="match status" value="1"/>
</dbReference>
<evidence type="ECO:0000313" key="4">
    <source>
        <dbReference type="EMBL" id="CEH16009.1"/>
    </source>
</evidence>
<dbReference type="SUPFAM" id="SSF102114">
    <property type="entry name" value="Radical SAM enzymes"/>
    <property type="match status" value="1"/>
</dbReference>
<dbReference type="EMBL" id="CCYA01000278">
    <property type="protein sequence ID" value="CEH16009.1"/>
    <property type="molecule type" value="Genomic_DNA"/>
</dbReference>
<dbReference type="AlphaFoldDB" id="A0A0P1BJC1"/>
<dbReference type="Gene3D" id="3.20.20.70">
    <property type="entry name" value="Aldolase class I"/>
    <property type="match status" value="1"/>
</dbReference>
<dbReference type="InterPro" id="IPR010505">
    <property type="entry name" value="MoaA_twitch"/>
</dbReference>
<evidence type="ECO:0000313" key="5">
    <source>
        <dbReference type="Proteomes" id="UP000054845"/>
    </source>
</evidence>
<dbReference type="GO" id="GO:0006777">
    <property type="term" value="P:Mo-molybdopterin cofactor biosynthetic process"/>
    <property type="evidence" value="ECO:0007669"/>
    <property type="project" value="UniProtKB-KW"/>
</dbReference>
<evidence type="ECO:0000259" key="3">
    <source>
        <dbReference type="Pfam" id="PF06463"/>
    </source>
</evidence>
<dbReference type="GO" id="GO:0061798">
    <property type="term" value="F:GTP 3',8'-cyclase activity"/>
    <property type="evidence" value="ECO:0007669"/>
    <property type="project" value="TreeGrafter"/>
</dbReference>
<comment type="pathway">
    <text evidence="1">Cofactor biosynthesis; molybdopterin biosynthesis.</text>
</comment>
<evidence type="ECO:0000256" key="2">
    <source>
        <dbReference type="ARBA" id="ARBA00023150"/>
    </source>
</evidence>
<organism evidence="4 5">
    <name type="scientific">Ceraceosorus bombacis</name>
    <dbReference type="NCBI Taxonomy" id="401625"/>
    <lineage>
        <taxon>Eukaryota</taxon>
        <taxon>Fungi</taxon>
        <taxon>Dikarya</taxon>
        <taxon>Basidiomycota</taxon>
        <taxon>Ustilaginomycotina</taxon>
        <taxon>Exobasidiomycetes</taxon>
        <taxon>Ceraceosorales</taxon>
        <taxon>Ceraceosoraceae</taxon>
        <taxon>Ceraceosorus</taxon>
    </lineage>
</organism>
<dbReference type="Pfam" id="PF06463">
    <property type="entry name" value="Mob_synth_C"/>
    <property type="match status" value="1"/>
</dbReference>
<keyword evidence="2" id="KW-0501">Molybdenum cofactor biosynthesis</keyword>
<protein>
    <submittedName>
        <fullName evidence="4">Molybdenum cofactor biosynthesis pathway protein</fullName>
    </submittedName>
</protein>
<dbReference type="CDD" id="cd21117">
    <property type="entry name" value="Twitch_MoaA"/>
    <property type="match status" value="1"/>
</dbReference>
<keyword evidence="5" id="KW-1185">Reference proteome</keyword>
<dbReference type="OrthoDB" id="429626at2759"/>
<evidence type="ECO:0000256" key="1">
    <source>
        <dbReference type="ARBA" id="ARBA00005046"/>
    </source>
</evidence>
<reference evidence="4 5" key="1">
    <citation type="submission" date="2014-09" db="EMBL/GenBank/DDBJ databases">
        <authorList>
            <person name="Magalhaes I.L.F."/>
            <person name="Oliveira U."/>
            <person name="Santos F.R."/>
            <person name="Vidigal T.H.D.A."/>
            <person name="Brescovit A.D."/>
            <person name="Santos A.J."/>
        </authorList>
    </citation>
    <scope>NUCLEOTIDE SEQUENCE [LARGE SCALE GENOMIC DNA]</scope>
</reference>
<dbReference type="PANTHER" id="PTHR22960:SF0">
    <property type="entry name" value="MOLYBDENUM COFACTOR BIOSYNTHESIS PROTEIN 1"/>
    <property type="match status" value="1"/>
</dbReference>
<name>A0A0P1BJC1_9BASI</name>
<proteinExistence type="predicted"/>
<accession>A0A0P1BJC1</accession>
<dbReference type="InterPro" id="IPR050105">
    <property type="entry name" value="MoCo_biosynth_MoaA/MoaC"/>
</dbReference>
<dbReference type="GO" id="GO:0061799">
    <property type="term" value="F:cyclic pyranopterin monophosphate synthase activity"/>
    <property type="evidence" value="ECO:0007669"/>
    <property type="project" value="TreeGrafter"/>
</dbReference>
<dbReference type="InterPro" id="IPR058240">
    <property type="entry name" value="rSAM_sf"/>
</dbReference>
<dbReference type="InterPro" id="IPR013785">
    <property type="entry name" value="Aldolase_TIM"/>
</dbReference>
<dbReference type="GO" id="GO:0051539">
    <property type="term" value="F:4 iron, 4 sulfur cluster binding"/>
    <property type="evidence" value="ECO:0007669"/>
    <property type="project" value="UniProtKB-KW"/>
</dbReference>